<organism evidence="13 14">
    <name type="scientific">Thiohalobacter thiocyanaticus</name>
    <dbReference type="NCBI Taxonomy" id="585455"/>
    <lineage>
        <taxon>Bacteria</taxon>
        <taxon>Pseudomonadati</taxon>
        <taxon>Pseudomonadota</taxon>
        <taxon>Gammaproteobacteria</taxon>
        <taxon>Thiohalobacterales</taxon>
        <taxon>Thiohalobacteraceae</taxon>
        <taxon>Thiohalobacter</taxon>
    </lineage>
</organism>
<evidence type="ECO:0000256" key="9">
    <source>
        <dbReference type="RuleBase" id="RU003357"/>
    </source>
</evidence>
<dbReference type="Proteomes" id="UP000218765">
    <property type="component" value="Chromosome"/>
</dbReference>
<evidence type="ECO:0000256" key="10">
    <source>
        <dbReference type="SAM" id="SignalP"/>
    </source>
</evidence>
<feature type="signal peptide" evidence="10">
    <location>
        <begin position="1"/>
        <end position="22"/>
    </location>
</feature>
<dbReference type="Pfam" id="PF07715">
    <property type="entry name" value="Plug"/>
    <property type="match status" value="1"/>
</dbReference>
<dbReference type="InterPro" id="IPR012910">
    <property type="entry name" value="Plug_dom"/>
</dbReference>
<evidence type="ECO:0000256" key="7">
    <source>
        <dbReference type="ARBA" id="ARBA00023237"/>
    </source>
</evidence>
<dbReference type="InterPro" id="IPR036942">
    <property type="entry name" value="Beta-barrel_TonB_sf"/>
</dbReference>
<evidence type="ECO:0000256" key="3">
    <source>
        <dbReference type="ARBA" id="ARBA00022452"/>
    </source>
</evidence>
<name>A0A1Z4VQD2_9GAMM</name>
<dbReference type="EMBL" id="AP018052">
    <property type="protein sequence ID" value="BAZ93693.1"/>
    <property type="molecule type" value="Genomic_DNA"/>
</dbReference>
<evidence type="ECO:0000313" key="13">
    <source>
        <dbReference type="EMBL" id="BAZ93693.1"/>
    </source>
</evidence>
<dbReference type="SUPFAM" id="SSF56935">
    <property type="entry name" value="Porins"/>
    <property type="match status" value="1"/>
</dbReference>
<keyword evidence="13" id="KW-0675">Receptor</keyword>
<dbReference type="PANTHER" id="PTHR30442">
    <property type="entry name" value="IRON III DICITRATE TRANSPORT PROTEIN FECA"/>
    <property type="match status" value="1"/>
</dbReference>
<keyword evidence="5 9" id="KW-0798">TonB box</keyword>
<dbReference type="Gene3D" id="2.170.130.10">
    <property type="entry name" value="TonB-dependent receptor, plug domain"/>
    <property type="match status" value="1"/>
</dbReference>
<dbReference type="Gene3D" id="2.40.170.20">
    <property type="entry name" value="TonB-dependent receptor, beta-barrel domain"/>
    <property type="match status" value="1"/>
</dbReference>
<reference evidence="13 14" key="1">
    <citation type="submission" date="2017-05" db="EMBL/GenBank/DDBJ databases">
        <title>Thiocyanate degradation by Thiohalobacter thiocyanaticus FOKN1.</title>
        <authorList>
            <person name="Oshiki M."/>
            <person name="Fukushima T."/>
            <person name="Kawano S."/>
            <person name="Nakagawa J."/>
        </authorList>
    </citation>
    <scope>NUCLEOTIDE SEQUENCE [LARGE SCALE GENOMIC DNA]</scope>
    <source>
        <strain evidence="13 14">FOKN1</strain>
    </source>
</reference>
<evidence type="ECO:0000313" key="14">
    <source>
        <dbReference type="Proteomes" id="UP000218765"/>
    </source>
</evidence>
<feature type="domain" description="TonB-dependent receptor-like beta-barrel" evidence="11">
    <location>
        <begin position="243"/>
        <end position="680"/>
    </location>
</feature>
<dbReference type="PROSITE" id="PS52016">
    <property type="entry name" value="TONB_DEPENDENT_REC_3"/>
    <property type="match status" value="1"/>
</dbReference>
<keyword evidence="4 8" id="KW-0812">Transmembrane</keyword>
<dbReference type="Pfam" id="PF00593">
    <property type="entry name" value="TonB_dep_Rec_b-barrel"/>
    <property type="match status" value="1"/>
</dbReference>
<dbReference type="GO" id="GO:0009279">
    <property type="term" value="C:cell outer membrane"/>
    <property type="evidence" value="ECO:0007669"/>
    <property type="project" value="UniProtKB-SubCell"/>
</dbReference>
<comment type="subcellular location">
    <subcellularLocation>
        <location evidence="1 8">Cell outer membrane</location>
        <topology evidence="1 8">Multi-pass membrane protein</topology>
    </subcellularLocation>
</comment>
<dbReference type="GO" id="GO:0033214">
    <property type="term" value="P:siderophore-iron import into cell"/>
    <property type="evidence" value="ECO:0007669"/>
    <property type="project" value="TreeGrafter"/>
</dbReference>
<accession>A0A1Z4VQD2</accession>
<keyword evidence="7 8" id="KW-0998">Cell outer membrane</keyword>
<dbReference type="InterPro" id="IPR039426">
    <property type="entry name" value="TonB-dep_rcpt-like"/>
</dbReference>
<gene>
    <name evidence="13" type="ORF">FOKN1_1295</name>
</gene>
<feature type="chain" id="PRO_5012961412" evidence="10">
    <location>
        <begin position="23"/>
        <end position="710"/>
    </location>
</feature>
<keyword evidence="3 8" id="KW-1134">Transmembrane beta strand</keyword>
<dbReference type="OrthoDB" id="9760494at2"/>
<feature type="domain" description="TonB-dependent receptor plug" evidence="12">
    <location>
        <begin position="43"/>
        <end position="150"/>
    </location>
</feature>
<keyword evidence="6 8" id="KW-0472">Membrane</keyword>
<evidence type="ECO:0000256" key="5">
    <source>
        <dbReference type="ARBA" id="ARBA00023077"/>
    </source>
</evidence>
<proteinExistence type="inferred from homology"/>
<evidence type="ECO:0000259" key="11">
    <source>
        <dbReference type="Pfam" id="PF00593"/>
    </source>
</evidence>
<dbReference type="InterPro" id="IPR000531">
    <property type="entry name" value="Beta-barrel_TonB"/>
</dbReference>
<dbReference type="InterPro" id="IPR037066">
    <property type="entry name" value="Plug_dom_sf"/>
</dbReference>
<keyword evidence="14" id="KW-1185">Reference proteome</keyword>
<evidence type="ECO:0000259" key="12">
    <source>
        <dbReference type="Pfam" id="PF07715"/>
    </source>
</evidence>
<keyword evidence="2 8" id="KW-0813">Transport</keyword>
<keyword evidence="10" id="KW-0732">Signal</keyword>
<evidence type="ECO:0000256" key="2">
    <source>
        <dbReference type="ARBA" id="ARBA00022448"/>
    </source>
</evidence>
<comment type="similarity">
    <text evidence="8 9">Belongs to the TonB-dependent receptor family.</text>
</comment>
<dbReference type="AlphaFoldDB" id="A0A1Z4VQD2"/>
<evidence type="ECO:0000256" key="8">
    <source>
        <dbReference type="PROSITE-ProRule" id="PRU01360"/>
    </source>
</evidence>
<protein>
    <submittedName>
        <fullName evidence="13">TonB-dependent receptor protein</fullName>
    </submittedName>
</protein>
<evidence type="ECO:0000256" key="4">
    <source>
        <dbReference type="ARBA" id="ARBA00022692"/>
    </source>
</evidence>
<dbReference type="PANTHER" id="PTHR30442:SF0">
    <property type="entry name" value="FE(3+) DICITRATE TRANSPORT PROTEIN FECA"/>
    <property type="match status" value="1"/>
</dbReference>
<sequence>MFKRSFLSLAIGSCLLPGMSAADEAVTMSPVEIIGDTSQARILPGSSAVVAEEQLEIEGTTDIHQVLKTVPGIYAREEDGEGLRPNIGIRGATAERSSNITLMEDGVPIAPAPYSNPAAYYFPTMMRITGVEILKGAPLLRYGPQTTGGVINLLSTPIPTERSGMVETVLDERGSTDVHAHYGDVAGPWSWMVETVQRNGDGFKDIDRSNGDSGFDIEDYVGKLRWQGERQALQLKLQYSEEISNETYLGLTDADFDRDPNRRYGLSSIDQMDNTHSGINLTHEFDWTDNVKSTATIYRNKFKRNWFKLSGGGAYIDAANAGDANAQGILDGTVDVAGLSYKNNNREYVSEGIQLNFDIDLGAHQVSLGGRYHEDEMDRFQPVEIYDQVNGSLVFQNTVLPTGGDNRFETGEAMSFWALDQWQVTDRFKLNLALRYEDVETSRVQYADVGRTTVDSTRGNESDEWLPGASFTYDVADRWQVLAGVHRGFSPLGGGAQANEDPETSDNWEAGVRYFGDRVFAEAIGFYSDFTNKVENCSVGSPCSNGATSGTFTTGEAEIAGLEFQLSTDFDQGRFLIPVDLAYTYTSAEISKDNATSGLSEGDQLKDVPENMLSLRVGLEHPSGWNNYAVVKYIDEMCVVAGCNNSGSRFDETESLTVVDFISQYPLGRDTDVFLRVENLFDEQKIVSRLPDGARPNQPQTFSVGLRHRF</sequence>
<dbReference type="RefSeq" id="WP_096365842.1">
    <property type="nucleotide sequence ID" value="NZ_AP018052.1"/>
</dbReference>
<dbReference type="KEGG" id="ttc:FOKN1_1295"/>
<evidence type="ECO:0000256" key="6">
    <source>
        <dbReference type="ARBA" id="ARBA00023136"/>
    </source>
</evidence>
<evidence type="ECO:0000256" key="1">
    <source>
        <dbReference type="ARBA" id="ARBA00004571"/>
    </source>
</evidence>